<keyword evidence="11" id="KW-1185">Reference proteome</keyword>
<dbReference type="EMBL" id="CP071382">
    <property type="protein sequence ID" value="QSV46340.1"/>
    <property type="molecule type" value="Genomic_DNA"/>
</dbReference>
<organism evidence="10 11">
    <name type="scientific">Geobacter benzoatilyticus</name>
    <dbReference type="NCBI Taxonomy" id="2815309"/>
    <lineage>
        <taxon>Bacteria</taxon>
        <taxon>Pseudomonadati</taxon>
        <taxon>Thermodesulfobacteriota</taxon>
        <taxon>Desulfuromonadia</taxon>
        <taxon>Geobacterales</taxon>
        <taxon>Geobacteraceae</taxon>
        <taxon>Geobacter</taxon>
    </lineage>
</organism>
<proteinExistence type="inferred from homology"/>
<dbReference type="NCBIfam" id="TIGR01402">
    <property type="entry name" value="fliQ"/>
    <property type="match status" value="1"/>
</dbReference>
<keyword evidence="6 9" id="KW-1133">Transmembrane helix</keyword>
<dbReference type="InterPro" id="IPR002191">
    <property type="entry name" value="Bac_export_3"/>
</dbReference>
<dbReference type="Pfam" id="PF01313">
    <property type="entry name" value="Bac_export_3"/>
    <property type="match status" value="1"/>
</dbReference>
<evidence type="ECO:0000313" key="10">
    <source>
        <dbReference type="EMBL" id="QSV46340.1"/>
    </source>
</evidence>
<comment type="subcellular location">
    <subcellularLocation>
        <location evidence="1 9">Cell membrane</location>
        <topology evidence="1">Multi-pass membrane protein</topology>
    </subcellularLocation>
    <subcellularLocation>
        <location evidence="9">Bacterial flagellum basal body</location>
    </subcellularLocation>
</comment>
<evidence type="ECO:0000256" key="1">
    <source>
        <dbReference type="ARBA" id="ARBA00004651"/>
    </source>
</evidence>
<evidence type="ECO:0000256" key="4">
    <source>
        <dbReference type="ARBA" id="ARBA00022475"/>
    </source>
</evidence>
<keyword evidence="10" id="KW-0966">Cell projection</keyword>
<dbReference type="InterPro" id="IPR006305">
    <property type="entry name" value="FliQ"/>
</dbReference>
<dbReference type="PANTHER" id="PTHR34040">
    <property type="entry name" value="FLAGELLAR BIOSYNTHETIC PROTEIN FLIQ"/>
    <property type="match status" value="1"/>
</dbReference>
<sequence>MSPDLVVQIARRSFEVTLLLAAPLLISGLVVGLLISIFQAVTSIQEATLAFAPKIIIVMVTMVIFFPWMMSYMSDFTRELYALIPSMRN</sequence>
<evidence type="ECO:0000256" key="2">
    <source>
        <dbReference type="ARBA" id="ARBA00006156"/>
    </source>
</evidence>
<name>A0ABX7Q5G4_9BACT</name>
<dbReference type="Proteomes" id="UP000663651">
    <property type="component" value="Chromosome"/>
</dbReference>
<comment type="similarity">
    <text evidence="2 9">Belongs to the FliQ/MopD/SpaQ family.</text>
</comment>
<evidence type="ECO:0000256" key="3">
    <source>
        <dbReference type="ARBA" id="ARBA00021718"/>
    </source>
</evidence>
<feature type="transmembrane region" description="Helical" evidence="9">
    <location>
        <begin position="18"/>
        <end position="41"/>
    </location>
</feature>
<accession>A0ABX7Q5G4</accession>
<gene>
    <name evidence="9 10" type="primary">fliQ</name>
    <name evidence="10" type="ORF">JZM60_03420</name>
</gene>
<comment type="function">
    <text evidence="9">Role in flagellar biosynthesis.</text>
</comment>
<evidence type="ECO:0000256" key="8">
    <source>
        <dbReference type="ARBA" id="ARBA00023143"/>
    </source>
</evidence>
<keyword evidence="10" id="KW-0969">Cilium</keyword>
<keyword evidence="8 9" id="KW-0975">Bacterial flagellum</keyword>
<evidence type="ECO:0000313" key="11">
    <source>
        <dbReference type="Proteomes" id="UP000663651"/>
    </source>
</evidence>
<dbReference type="PRINTS" id="PR00952">
    <property type="entry name" value="TYPE3IMQPROT"/>
</dbReference>
<reference evidence="10 11" key="1">
    <citation type="submission" date="2021-03" db="EMBL/GenBank/DDBJ databases">
        <title>Geobacter metallireducens gen. nov. sp. nov., a microorganism capable of coupling the complete oxidation of organic compounds to the reduction of iron and other metals.</title>
        <authorList>
            <person name="Li Y."/>
        </authorList>
    </citation>
    <scope>NUCLEOTIDE SEQUENCE [LARGE SCALE GENOMIC DNA]</scope>
    <source>
        <strain evidence="10 11">Jerry-YX</strain>
    </source>
</reference>
<keyword evidence="7 9" id="KW-0472">Membrane</keyword>
<dbReference type="PANTHER" id="PTHR34040:SF2">
    <property type="entry name" value="FLAGELLAR BIOSYNTHETIC PROTEIN FLIQ"/>
    <property type="match status" value="1"/>
</dbReference>
<evidence type="ECO:0000256" key="5">
    <source>
        <dbReference type="ARBA" id="ARBA00022692"/>
    </source>
</evidence>
<dbReference type="PIRSF" id="PIRSF004669">
    <property type="entry name" value="FliQ"/>
    <property type="match status" value="1"/>
</dbReference>
<evidence type="ECO:0000256" key="9">
    <source>
        <dbReference type="RuleBase" id="RU364090"/>
    </source>
</evidence>
<keyword evidence="4 9" id="KW-1003">Cell membrane</keyword>
<protein>
    <recommendedName>
        <fullName evidence="3 9">Flagellar biosynthetic protein FliQ</fullName>
    </recommendedName>
</protein>
<feature type="transmembrane region" description="Helical" evidence="9">
    <location>
        <begin position="47"/>
        <end position="68"/>
    </location>
</feature>
<evidence type="ECO:0000256" key="7">
    <source>
        <dbReference type="ARBA" id="ARBA00023136"/>
    </source>
</evidence>
<evidence type="ECO:0000256" key="6">
    <source>
        <dbReference type="ARBA" id="ARBA00022989"/>
    </source>
</evidence>
<keyword evidence="5 9" id="KW-0812">Transmembrane</keyword>
<keyword evidence="10" id="KW-0282">Flagellum</keyword>
<dbReference type="RefSeq" id="WP_207164122.1">
    <property type="nucleotide sequence ID" value="NZ_CP071382.1"/>
</dbReference>